<evidence type="ECO:0000313" key="3">
    <source>
        <dbReference type="EnsemblMetazoa" id="RPRC008200-PA"/>
    </source>
</evidence>
<dbReference type="Proteomes" id="UP000015103">
    <property type="component" value="Unassembled WGS sequence"/>
</dbReference>
<evidence type="ECO:0000256" key="1">
    <source>
        <dbReference type="SAM" id="MobiDB-lite"/>
    </source>
</evidence>
<proteinExistence type="predicted"/>
<feature type="signal peptide" evidence="2">
    <location>
        <begin position="1"/>
        <end position="17"/>
    </location>
</feature>
<feature type="compositionally biased region" description="Basic residues" evidence="1">
    <location>
        <begin position="94"/>
        <end position="103"/>
    </location>
</feature>
<feature type="region of interest" description="Disordered" evidence="1">
    <location>
        <begin position="74"/>
        <end position="110"/>
    </location>
</feature>
<dbReference type="HOGENOM" id="CLU_1827696_0_0_1"/>
<sequence>MSCKVILVAFLYALSRATSFVSGGVTSAGSNLRIFKQRDENGTLARTLILPKVATNWEDFDNNYILISDSNSLSTIKPTTETPRPTGVSIEQNRKRRRRKKKPEKVLQTDQRKNYFKDPKWIHIGIVRVGVQERFSSEAVR</sequence>
<dbReference type="AlphaFoldDB" id="T1HVY0"/>
<organism evidence="3 4">
    <name type="scientific">Rhodnius prolixus</name>
    <name type="common">Triatomid bug</name>
    <dbReference type="NCBI Taxonomy" id="13249"/>
    <lineage>
        <taxon>Eukaryota</taxon>
        <taxon>Metazoa</taxon>
        <taxon>Ecdysozoa</taxon>
        <taxon>Arthropoda</taxon>
        <taxon>Hexapoda</taxon>
        <taxon>Insecta</taxon>
        <taxon>Pterygota</taxon>
        <taxon>Neoptera</taxon>
        <taxon>Paraneoptera</taxon>
        <taxon>Hemiptera</taxon>
        <taxon>Heteroptera</taxon>
        <taxon>Panheteroptera</taxon>
        <taxon>Cimicomorpha</taxon>
        <taxon>Reduviidae</taxon>
        <taxon>Triatominae</taxon>
        <taxon>Rhodnius</taxon>
    </lineage>
</organism>
<evidence type="ECO:0000256" key="2">
    <source>
        <dbReference type="SAM" id="SignalP"/>
    </source>
</evidence>
<protein>
    <submittedName>
        <fullName evidence="3">Uncharacterized protein</fullName>
    </submittedName>
</protein>
<dbReference type="VEuPathDB" id="VectorBase:RPRC008200"/>
<keyword evidence="4" id="KW-1185">Reference proteome</keyword>
<feature type="chain" id="PRO_5043354731" evidence="2">
    <location>
        <begin position="18"/>
        <end position="141"/>
    </location>
</feature>
<dbReference type="EnsemblMetazoa" id="RPRC008200-RA">
    <property type="protein sequence ID" value="RPRC008200-PA"/>
    <property type="gene ID" value="RPRC008200"/>
</dbReference>
<name>T1HVY0_RHOPR</name>
<dbReference type="InParanoid" id="T1HVY0"/>
<accession>T1HVY0</accession>
<reference evidence="3" key="1">
    <citation type="submission" date="2015-05" db="UniProtKB">
        <authorList>
            <consortium name="EnsemblMetazoa"/>
        </authorList>
    </citation>
    <scope>IDENTIFICATION</scope>
</reference>
<evidence type="ECO:0000313" key="4">
    <source>
        <dbReference type="Proteomes" id="UP000015103"/>
    </source>
</evidence>
<dbReference type="EMBL" id="ACPB03023528">
    <property type="status" value="NOT_ANNOTATED_CDS"/>
    <property type="molecule type" value="Genomic_DNA"/>
</dbReference>
<keyword evidence="2" id="KW-0732">Signal</keyword>
<feature type="compositionally biased region" description="Polar residues" evidence="1">
    <location>
        <begin position="74"/>
        <end position="83"/>
    </location>
</feature>